<accession>A0A2R5EV72</accession>
<dbReference type="AlphaFoldDB" id="A0A2R5EV72"/>
<comment type="caution">
    <text evidence="2">The sequence shown here is derived from an EMBL/GenBank/DDBJ whole genome shotgun (WGS) entry which is preliminary data.</text>
</comment>
<feature type="domain" description="Xylose isomerase-like TIM barrel" evidence="1">
    <location>
        <begin position="764"/>
        <end position="929"/>
    </location>
</feature>
<dbReference type="SUPFAM" id="SSF51658">
    <property type="entry name" value="Xylose isomerase-like"/>
    <property type="match status" value="1"/>
</dbReference>
<proteinExistence type="predicted"/>
<keyword evidence="3" id="KW-1185">Reference proteome</keyword>
<dbReference type="SUPFAM" id="SSF52317">
    <property type="entry name" value="Class I glutamine amidotransferase-like"/>
    <property type="match status" value="1"/>
</dbReference>
<dbReference type="EMBL" id="BDQX01000085">
    <property type="protein sequence ID" value="GBG07274.1"/>
    <property type="molecule type" value="Genomic_DNA"/>
</dbReference>
<dbReference type="Proteomes" id="UP000245202">
    <property type="component" value="Unassembled WGS sequence"/>
</dbReference>
<dbReference type="CDD" id="cd03143">
    <property type="entry name" value="A4_beta-galactosidase_middle_domain"/>
    <property type="match status" value="1"/>
</dbReference>
<dbReference type="InterPro" id="IPR036237">
    <property type="entry name" value="Xyl_isomerase-like_sf"/>
</dbReference>
<protein>
    <recommendedName>
        <fullName evidence="1">Xylose isomerase-like TIM barrel domain-containing protein</fullName>
    </recommendedName>
</protein>
<organism evidence="2 3">
    <name type="scientific">Paenibacillus agaridevorans</name>
    <dbReference type="NCBI Taxonomy" id="171404"/>
    <lineage>
        <taxon>Bacteria</taxon>
        <taxon>Bacillati</taxon>
        <taxon>Bacillota</taxon>
        <taxon>Bacilli</taxon>
        <taxon>Bacillales</taxon>
        <taxon>Paenibacillaceae</taxon>
        <taxon>Paenibacillus</taxon>
    </lineage>
</organism>
<evidence type="ECO:0000259" key="1">
    <source>
        <dbReference type="Pfam" id="PF01261"/>
    </source>
</evidence>
<evidence type="ECO:0000313" key="2">
    <source>
        <dbReference type="EMBL" id="GBG07274.1"/>
    </source>
</evidence>
<dbReference type="Gene3D" id="3.20.20.150">
    <property type="entry name" value="Divalent-metal-dependent TIM barrel enzymes"/>
    <property type="match status" value="1"/>
</dbReference>
<dbReference type="RefSeq" id="WP_108992362.1">
    <property type="nucleotide sequence ID" value="NZ_BDQX01000085.1"/>
</dbReference>
<dbReference type="InterPro" id="IPR029062">
    <property type="entry name" value="Class_I_gatase-like"/>
</dbReference>
<name>A0A2R5EV72_9BACL</name>
<dbReference type="Gene3D" id="3.40.50.880">
    <property type="match status" value="1"/>
</dbReference>
<evidence type="ECO:0000313" key="3">
    <source>
        <dbReference type="Proteomes" id="UP000245202"/>
    </source>
</evidence>
<dbReference type="Pfam" id="PF01261">
    <property type="entry name" value="AP_endonuc_2"/>
    <property type="match status" value="1"/>
</dbReference>
<reference evidence="2 3" key="1">
    <citation type="submission" date="2017-08" db="EMBL/GenBank/DDBJ databases">
        <title>Substantial Increase in Enzyme Production by Combined Drug-Resistance Mutations in Paenibacillus agaridevorans.</title>
        <authorList>
            <person name="Tanaka Y."/>
            <person name="Funane K."/>
            <person name="Hosaka T."/>
            <person name="Shiwa Y."/>
            <person name="Fujita N."/>
            <person name="Miyazaki T."/>
            <person name="Yoshikawa H."/>
            <person name="Murakami K."/>
            <person name="Kasahara K."/>
            <person name="Inaoka T."/>
            <person name="Hiraga Y."/>
            <person name="Ochi K."/>
        </authorList>
    </citation>
    <scope>NUCLEOTIDE SEQUENCE [LARGE SCALE GENOMIC DNA]</scope>
    <source>
        <strain evidence="2 3">T-3040</strain>
    </source>
</reference>
<gene>
    <name evidence="2" type="ORF">PAT3040_01822</name>
</gene>
<dbReference type="InterPro" id="IPR013022">
    <property type="entry name" value="Xyl_isomerase-like_TIM-brl"/>
</dbReference>
<sequence length="997" mass="113364">MGDLKDRSTSYIRVFTVEPENHIEYKRRFAKAVTRSDLGNKIHFSAMRAMELDDEGAIKDFNQQLDLYTKHYKLGEILWLFYKFLYASNLNSFIDEVKDRGLYIFDIWGYVPGSFSNRSSWGEYEVPEQAAAYLRKSLGSKFMGFDNGEQDGRYIGAYTPMICPVDSNRKSQYLHFQRHFEQLGNHFDNQTSVVCSLTFCHYFAKEGNAIIIGAETAQALPNANIWYSYLRGAGKQYGLLWFGNASIWNRFGYKDYERAGVENGYEFGPDAGTSLSLLRRLIYIEYMYNCDILGLEWGFTMPDSEDDTGTKLTPIGQIQTEAVQFVANNGYPGIMYTPAAVLMDFFNGWTPPRHLYTHEYYKVWGNLPYEEGDYQTHALFTMLFPGYENSGFYRDERGFLTATPYGDMTDVIFSDADQQILNSYHTIILAGKVTLDVELYDKLRGFVEGGGHLIATADVILSAQLPQEYVNQVLDFVGIKKLGELQAYTSDETIQFRSKDFEEKAFEAYSIEPNDGVEIVARLSDTGTPFIVCNALKQGKVSFIASPFGLNMNKLQECKLEERETKYLVGEDIVTEKIMTAADNVDGKDLPMYYDFLSTVKQYLGSCLNEMKMVEITNRSLQCIVNTCEDGSFLAAIVNNSSSTQMFDFVSNKYGFSIESELPIPALPEDLIGYYAKEFQHEENAEEGSGSMAIKPADIRIFRLKASEWTFQTQEVSFPADSTKGKFLAIRNISSLKTELLTKPTFKHHFQGVKLDASYFIEKDMEWLRQEASSIRRYKVEVIIDFSSMLNHYPQLSLLNNIKDRYEEGRKSIALTFEKAALLGCKRAIFILHRNAENHITVEDAVEQMAASLKGICADAAKYGITIYLQNGTKGRLLKSTEETVSFVKKLQIHNLKFAFNLAHSIAVGEQPEAALAKYKDDIGGLLLSVPGRDDYGQYFDKHCPLYQSDEQLAELIHTYSKSSMAEGVLDFVCQDALYDNWNEVYLDIKTLKTVDC</sequence>